<feature type="region of interest" description="Disordered" evidence="1">
    <location>
        <begin position="344"/>
        <end position="492"/>
    </location>
</feature>
<keyword evidence="3" id="KW-1185">Reference proteome</keyword>
<dbReference type="OrthoDB" id="2684446at2759"/>
<feature type="compositionally biased region" description="Basic and acidic residues" evidence="1">
    <location>
        <begin position="350"/>
        <end position="363"/>
    </location>
</feature>
<feature type="region of interest" description="Disordered" evidence="1">
    <location>
        <begin position="695"/>
        <end position="726"/>
    </location>
</feature>
<feature type="compositionally biased region" description="Polar residues" evidence="1">
    <location>
        <begin position="477"/>
        <end position="487"/>
    </location>
</feature>
<feature type="compositionally biased region" description="Pro residues" evidence="1">
    <location>
        <begin position="700"/>
        <end position="713"/>
    </location>
</feature>
<organism evidence="2 3">
    <name type="scientific">Bondarzewia mesenterica</name>
    <dbReference type="NCBI Taxonomy" id="1095465"/>
    <lineage>
        <taxon>Eukaryota</taxon>
        <taxon>Fungi</taxon>
        <taxon>Dikarya</taxon>
        <taxon>Basidiomycota</taxon>
        <taxon>Agaricomycotina</taxon>
        <taxon>Agaricomycetes</taxon>
        <taxon>Russulales</taxon>
        <taxon>Bondarzewiaceae</taxon>
        <taxon>Bondarzewia</taxon>
    </lineage>
</organism>
<feature type="compositionally biased region" description="Low complexity" evidence="1">
    <location>
        <begin position="714"/>
        <end position="726"/>
    </location>
</feature>
<feature type="region of interest" description="Disordered" evidence="1">
    <location>
        <begin position="769"/>
        <end position="878"/>
    </location>
</feature>
<evidence type="ECO:0000313" key="3">
    <source>
        <dbReference type="Proteomes" id="UP000310158"/>
    </source>
</evidence>
<reference evidence="2 3" key="1">
    <citation type="submission" date="2019-02" db="EMBL/GenBank/DDBJ databases">
        <title>Genome sequencing of the rare red list fungi Bondarzewia mesenterica.</title>
        <authorList>
            <person name="Buettner E."/>
            <person name="Kellner H."/>
        </authorList>
    </citation>
    <scope>NUCLEOTIDE SEQUENCE [LARGE SCALE GENOMIC DNA]</scope>
    <source>
        <strain evidence="2 3">DSM 108281</strain>
    </source>
</reference>
<dbReference type="Proteomes" id="UP000310158">
    <property type="component" value="Unassembled WGS sequence"/>
</dbReference>
<comment type="caution">
    <text evidence="2">The sequence shown here is derived from an EMBL/GenBank/DDBJ whole genome shotgun (WGS) entry which is preliminary data.</text>
</comment>
<feature type="region of interest" description="Disordered" evidence="1">
    <location>
        <begin position="546"/>
        <end position="578"/>
    </location>
</feature>
<gene>
    <name evidence="2" type="ORF">EW146_g7879</name>
</gene>
<feature type="compositionally biased region" description="Low complexity" evidence="1">
    <location>
        <begin position="192"/>
        <end position="219"/>
    </location>
</feature>
<accession>A0A4S4LP66</accession>
<feature type="compositionally biased region" description="Basic and acidic residues" evidence="1">
    <location>
        <begin position="842"/>
        <end position="869"/>
    </location>
</feature>
<feature type="region of interest" description="Disordered" evidence="1">
    <location>
        <begin position="1"/>
        <end position="313"/>
    </location>
</feature>
<dbReference type="AlphaFoldDB" id="A0A4S4LP66"/>
<feature type="compositionally biased region" description="Polar residues" evidence="1">
    <location>
        <begin position="800"/>
        <end position="828"/>
    </location>
</feature>
<dbReference type="EMBL" id="SGPL01000491">
    <property type="protein sequence ID" value="THH11890.1"/>
    <property type="molecule type" value="Genomic_DNA"/>
</dbReference>
<protein>
    <submittedName>
        <fullName evidence="2">Uncharacterized protein</fullName>
    </submittedName>
</protein>
<feature type="compositionally biased region" description="Polar residues" evidence="1">
    <location>
        <begin position="12"/>
        <end position="31"/>
    </location>
</feature>
<proteinExistence type="predicted"/>
<evidence type="ECO:0000256" key="1">
    <source>
        <dbReference type="SAM" id="MobiDB-lite"/>
    </source>
</evidence>
<name>A0A4S4LP66_9AGAM</name>
<evidence type="ECO:0000313" key="2">
    <source>
        <dbReference type="EMBL" id="THH11890.1"/>
    </source>
</evidence>
<feature type="compositionally biased region" description="Polar residues" evidence="1">
    <location>
        <begin position="60"/>
        <end position="76"/>
    </location>
</feature>
<sequence>MASDMTYPHSPPFSTWSDSPQTVHNESTLAFMSTRHPYARAPAPRQPQKEPDRRVWHPQTALSSNEDAGGSQSQAIPHQHTPPLSSPPSLLRRSLIDDPAFSMDPSSNPHFRQPHYPPPPLPPHQLTFFPVQGSIISHSHSHMLPSSEGTLPQDHIEHSESMPNHRLKSPPVADLKASTDPTTILPFPNMPSSSTAKSSLSSHLVNVSISSSSSNPSSHSSHESTEYPEMSRSSIDTPPGLPTPPTRSYSRHRKPPPTYEETVESEGGPSAMHDLPLLADSKPPPIVLSYERPKQKQRRTSSIPSPVDLDRIDELDETDPMGLGYHHKGPYDLIAAAIGQNLTTGVPQELRVKKDTGQVRQESDGGEASGPKSSRRHKHEPDSLENLVPIGLKPGQIVPKSFFNSQPSVPTFPLERSPATYPADHYLQPPNAALYGQSGSGYTSTTAPPSPLRRNFTLPMSQAQAERSHHVPPPNPQQFSFDSTSAPGSRPVPLNYPPPPFARTNIQEGPFVVSPPAPQSHSRAAPVYHPGPAEYLPVPGIPFAIAPSPSPSPKPLRSNTAPPEHWRPLPENGYNRPHLNNLEQHEISLASRRQAISNIPPRISSHYISQPRQREPAPLIPVQAQENIPPQQHARSAPFTVPEPDLSSRAARRQASHIAAPAHPRGVAALPTVQNSGPLHRYLPPSEMVAALKEADYPLPGGPPPDINFPPPSIMSSSSQQSSLSPRHIPRHLVMPAPLSPPPESLDASFDPYALADKRQVRNARVEVRFEQQPQPPRSHATLMAQSGGKNLLRKRSAPANMSQPRSPAQPQDPRQATSPIPRRQQSAPAHHGGMLSLFGFGKDKRTEVRDVGGPREVGDTHLKTEGRRAPRKLSRRR</sequence>